<reference evidence="1 2" key="1">
    <citation type="journal article" date="2021" name="BMC Genomics">
        <title>Datura genome reveals duplications of psychoactive alkaloid biosynthetic genes and high mutation rate following tissue culture.</title>
        <authorList>
            <person name="Rajewski A."/>
            <person name="Carter-House D."/>
            <person name="Stajich J."/>
            <person name="Litt A."/>
        </authorList>
    </citation>
    <scope>NUCLEOTIDE SEQUENCE [LARGE SCALE GENOMIC DNA]</scope>
    <source>
        <strain evidence="1">AR-01</strain>
    </source>
</reference>
<accession>A0ABS8WYM7</accession>
<feature type="non-terminal residue" evidence="1">
    <location>
        <position position="1"/>
    </location>
</feature>
<evidence type="ECO:0000313" key="1">
    <source>
        <dbReference type="EMBL" id="MCE3216397.1"/>
    </source>
</evidence>
<name>A0ABS8WYM7_DATST</name>
<protein>
    <submittedName>
        <fullName evidence="1">Uncharacterized protein</fullName>
    </submittedName>
</protein>
<gene>
    <name evidence="1" type="ORF">HAX54_006342</name>
</gene>
<proteinExistence type="predicted"/>
<evidence type="ECO:0000313" key="2">
    <source>
        <dbReference type="Proteomes" id="UP000823775"/>
    </source>
</evidence>
<organism evidence="1 2">
    <name type="scientific">Datura stramonium</name>
    <name type="common">Jimsonweed</name>
    <name type="synonym">Common thornapple</name>
    <dbReference type="NCBI Taxonomy" id="4076"/>
    <lineage>
        <taxon>Eukaryota</taxon>
        <taxon>Viridiplantae</taxon>
        <taxon>Streptophyta</taxon>
        <taxon>Embryophyta</taxon>
        <taxon>Tracheophyta</taxon>
        <taxon>Spermatophyta</taxon>
        <taxon>Magnoliopsida</taxon>
        <taxon>eudicotyledons</taxon>
        <taxon>Gunneridae</taxon>
        <taxon>Pentapetalae</taxon>
        <taxon>asterids</taxon>
        <taxon>lamiids</taxon>
        <taxon>Solanales</taxon>
        <taxon>Solanaceae</taxon>
        <taxon>Solanoideae</taxon>
        <taxon>Datureae</taxon>
        <taxon>Datura</taxon>
    </lineage>
</organism>
<feature type="non-terminal residue" evidence="1">
    <location>
        <position position="60"/>
    </location>
</feature>
<comment type="caution">
    <text evidence="1">The sequence shown here is derived from an EMBL/GenBank/DDBJ whole genome shotgun (WGS) entry which is preliminary data.</text>
</comment>
<keyword evidence="2" id="KW-1185">Reference proteome</keyword>
<dbReference type="Proteomes" id="UP000823775">
    <property type="component" value="Unassembled WGS sequence"/>
</dbReference>
<sequence length="60" mass="7084">GFLSFAHIVSYGDGLIWGRTLQHLVFRQVFLLLETADEVQKDRWHYQEPDMVRRRKPGAV</sequence>
<dbReference type="EMBL" id="JACEIK010013184">
    <property type="protein sequence ID" value="MCE3216397.1"/>
    <property type="molecule type" value="Genomic_DNA"/>
</dbReference>